<dbReference type="PANTHER" id="PTHR36849">
    <property type="entry name" value="CYTOPLASMIC PROTEIN-RELATED"/>
    <property type="match status" value="1"/>
</dbReference>
<reference evidence="2 3" key="1">
    <citation type="submission" date="2015-08" db="EMBL/GenBank/DDBJ databases">
        <authorList>
            <person name="Babu N.S."/>
            <person name="Beckwith C.J."/>
            <person name="Beseler K.G."/>
            <person name="Brison A."/>
            <person name="Carone J.V."/>
            <person name="Caskin T.P."/>
            <person name="Diamond M."/>
            <person name="Durham M.E."/>
            <person name="Foxe J.M."/>
            <person name="Go M."/>
            <person name="Henderson B.A."/>
            <person name="Jones I.B."/>
            <person name="McGettigan J.A."/>
            <person name="Micheletti S.J."/>
            <person name="Nasrallah M.E."/>
            <person name="Ortiz D."/>
            <person name="Piller C.R."/>
            <person name="Privatt S.R."/>
            <person name="Schneider S.L."/>
            <person name="Sharp S."/>
            <person name="Smith T.C."/>
            <person name="Stanton J.D."/>
            <person name="Ullery H.E."/>
            <person name="Wilson R.J."/>
            <person name="Serrano M.G."/>
            <person name="Buck G."/>
            <person name="Lee V."/>
            <person name="Wang Y."/>
            <person name="Carvalho R."/>
            <person name="Voegtly L."/>
            <person name="Shi R."/>
            <person name="Duckworth R."/>
            <person name="Johnson A."/>
            <person name="Loviza R."/>
            <person name="Walstead R."/>
            <person name="Shah Z."/>
            <person name="Kiflezghi M."/>
            <person name="Wade K."/>
            <person name="Ball S.L."/>
            <person name="Bradley K.W."/>
            <person name="Asai D.J."/>
            <person name="Bowman C.A."/>
            <person name="Russell D.A."/>
            <person name="Pope W.H."/>
            <person name="Jacobs-Sera D."/>
            <person name="Hendrix R.W."/>
            <person name="Hatfull G.F."/>
        </authorList>
    </citation>
    <scope>NUCLEOTIDE SEQUENCE [LARGE SCALE GENOMIC DNA]</scope>
    <source>
        <strain evidence="2 3">DSM 27648</strain>
    </source>
</reference>
<dbReference type="Pfam" id="PF22751">
    <property type="entry name" value="DUF488-N3a"/>
    <property type="match status" value="1"/>
</dbReference>
<dbReference type="AlphaFoldDB" id="A0A0K1Q5M6"/>
<dbReference type="RefSeq" id="WP_240488680.1">
    <property type="nucleotide sequence ID" value="NZ_CP012333.1"/>
</dbReference>
<gene>
    <name evidence="2" type="ORF">AKJ09_07363</name>
</gene>
<dbReference type="InterPro" id="IPR052552">
    <property type="entry name" value="YeaO-like"/>
</dbReference>
<dbReference type="Proteomes" id="UP000064967">
    <property type="component" value="Chromosome"/>
</dbReference>
<protein>
    <recommendedName>
        <fullName evidence="1">DUF488 domain-containing protein</fullName>
    </recommendedName>
</protein>
<dbReference type="EMBL" id="CP012333">
    <property type="protein sequence ID" value="AKV00700.1"/>
    <property type="molecule type" value="Genomic_DNA"/>
</dbReference>
<name>A0A0K1Q5M6_9BACT</name>
<dbReference type="STRING" id="1391654.AKJ09_07363"/>
<dbReference type="InterPro" id="IPR054495">
    <property type="entry name" value="DUF488-N3a"/>
</dbReference>
<organism evidence="2 3">
    <name type="scientific">Labilithrix luteola</name>
    <dbReference type="NCBI Taxonomy" id="1391654"/>
    <lineage>
        <taxon>Bacteria</taxon>
        <taxon>Pseudomonadati</taxon>
        <taxon>Myxococcota</taxon>
        <taxon>Polyangia</taxon>
        <taxon>Polyangiales</taxon>
        <taxon>Labilitrichaceae</taxon>
        <taxon>Labilithrix</taxon>
    </lineage>
</organism>
<evidence type="ECO:0000313" key="2">
    <source>
        <dbReference type="EMBL" id="AKV00700.1"/>
    </source>
</evidence>
<accession>A0A0K1Q5M6</accession>
<feature type="domain" description="DUF488" evidence="1">
    <location>
        <begin position="3"/>
        <end position="120"/>
    </location>
</feature>
<dbReference type="KEGG" id="llu:AKJ09_07363"/>
<dbReference type="PANTHER" id="PTHR36849:SF1">
    <property type="entry name" value="CYTOPLASMIC PROTEIN"/>
    <property type="match status" value="1"/>
</dbReference>
<proteinExistence type="predicted"/>
<evidence type="ECO:0000313" key="3">
    <source>
        <dbReference type="Proteomes" id="UP000064967"/>
    </source>
</evidence>
<keyword evidence="3" id="KW-1185">Reference proteome</keyword>
<evidence type="ECO:0000259" key="1">
    <source>
        <dbReference type="Pfam" id="PF22751"/>
    </source>
</evidence>
<sequence>MPIRTKRWNDPREPEDGYRLLVCRYRPRGVTREEETWDAWCTALAPSEELHAAAYGKAGPAIDFVEYEKRFRAEMSRQGYWLRGFADRVRDGETVTILCSSACVDEARCHRTILKAMLEELAFPPPPKRTTGVVVRRR</sequence>